<keyword evidence="2" id="KW-1185">Reference proteome</keyword>
<name>A0ACC0PLT8_RHOML</name>
<dbReference type="EMBL" id="CM046389">
    <property type="protein sequence ID" value="KAI8566692.1"/>
    <property type="molecule type" value="Genomic_DNA"/>
</dbReference>
<reference evidence="1" key="1">
    <citation type="submission" date="2022-02" db="EMBL/GenBank/DDBJ databases">
        <title>Plant Genome Project.</title>
        <authorList>
            <person name="Zhang R.-G."/>
        </authorList>
    </citation>
    <scope>NUCLEOTIDE SEQUENCE</scope>
    <source>
        <strain evidence="1">AT1</strain>
    </source>
</reference>
<proteinExistence type="predicted"/>
<sequence length="327" mass="37290">MAIERNPILCKTDWAEGSKPLPNLPNEINVEILLRLPVKSLLRFRCACKSWRSLISDPKFVKTHLSLASSNIGYTHHRVLLRTTYFHRDFKSCSISSIMRHEQSDTAVSVDCPFVESPNGFWIEGYDKFTDDYKLVLVFNGGSNTDYRRNKVVVYAIRADSRRRLADCPHSIPKAGKGKFVSGALHWTVSDGSNELIVSLDLAKETYGEVSQPDYNRDGFLSTFDVLSGYLCMLCKYPRARVDLWVMKEYGKRESWTKLVAIHDVTHPLYGEYFTPSCILNNGDMLMVVKACLVRYSPNDGTFSYPKIHGFFPYCDAYPYIESLVSP</sequence>
<organism evidence="1 2">
    <name type="scientific">Rhododendron molle</name>
    <name type="common">Chinese azalea</name>
    <name type="synonym">Azalea mollis</name>
    <dbReference type="NCBI Taxonomy" id="49168"/>
    <lineage>
        <taxon>Eukaryota</taxon>
        <taxon>Viridiplantae</taxon>
        <taxon>Streptophyta</taxon>
        <taxon>Embryophyta</taxon>
        <taxon>Tracheophyta</taxon>
        <taxon>Spermatophyta</taxon>
        <taxon>Magnoliopsida</taxon>
        <taxon>eudicotyledons</taxon>
        <taxon>Gunneridae</taxon>
        <taxon>Pentapetalae</taxon>
        <taxon>asterids</taxon>
        <taxon>Ericales</taxon>
        <taxon>Ericaceae</taxon>
        <taxon>Ericoideae</taxon>
        <taxon>Rhodoreae</taxon>
        <taxon>Rhododendron</taxon>
    </lineage>
</organism>
<evidence type="ECO:0000313" key="1">
    <source>
        <dbReference type="EMBL" id="KAI8566692.1"/>
    </source>
</evidence>
<gene>
    <name evidence="1" type="ORF">RHMOL_Rhmol02G0062000</name>
</gene>
<evidence type="ECO:0000313" key="2">
    <source>
        <dbReference type="Proteomes" id="UP001062846"/>
    </source>
</evidence>
<dbReference type="Proteomes" id="UP001062846">
    <property type="component" value="Chromosome 2"/>
</dbReference>
<accession>A0ACC0PLT8</accession>
<protein>
    <submittedName>
        <fullName evidence="1">Uncharacterized protein</fullName>
    </submittedName>
</protein>
<comment type="caution">
    <text evidence="1">The sequence shown here is derived from an EMBL/GenBank/DDBJ whole genome shotgun (WGS) entry which is preliminary data.</text>
</comment>